<dbReference type="OrthoDB" id="9762238at2"/>
<organism evidence="2 3">
    <name type="scientific">Oceanimonas doudoroffii</name>
    <dbReference type="NCBI Taxonomy" id="84158"/>
    <lineage>
        <taxon>Bacteria</taxon>
        <taxon>Pseudomonadati</taxon>
        <taxon>Pseudomonadota</taxon>
        <taxon>Gammaproteobacteria</taxon>
        <taxon>Aeromonadales</taxon>
        <taxon>Aeromonadaceae</taxon>
        <taxon>Oceanimonas</taxon>
    </lineage>
</organism>
<feature type="domain" description="YhdP central" evidence="1">
    <location>
        <begin position="3"/>
        <end position="1229"/>
    </location>
</feature>
<protein>
    <submittedName>
        <fullName evidence="2">TIGR02099 family protein</fullName>
    </submittedName>
</protein>
<proteinExistence type="predicted"/>
<dbReference type="NCBIfam" id="TIGR02099">
    <property type="entry name" value="YhdP family protein"/>
    <property type="match status" value="1"/>
</dbReference>
<evidence type="ECO:0000313" key="3">
    <source>
        <dbReference type="Proteomes" id="UP000242757"/>
    </source>
</evidence>
<dbReference type="InterPro" id="IPR025263">
    <property type="entry name" value="YhdP_central"/>
</dbReference>
<gene>
    <name evidence="2" type="ORF">B6S08_14155</name>
</gene>
<keyword evidence="3" id="KW-1185">Reference proteome</keyword>
<dbReference type="PANTHER" id="PTHR38690">
    <property type="entry name" value="PROTEASE-RELATED"/>
    <property type="match status" value="1"/>
</dbReference>
<dbReference type="PANTHER" id="PTHR38690:SF1">
    <property type="entry name" value="PROTEASE"/>
    <property type="match status" value="1"/>
</dbReference>
<evidence type="ECO:0000313" key="2">
    <source>
        <dbReference type="EMBL" id="OXY81203.1"/>
    </source>
</evidence>
<dbReference type="RefSeq" id="WP_094201454.1">
    <property type="nucleotide sequence ID" value="NZ_NBIM01000005.1"/>
</dbReference>
<evidence type="ECO:0000259" key="1">
    <source>
        <dbReference type="Pfam" id="PF13116"/>
    </source>
</evidence>
<reference evidence="2 3" key="1">
    <citation type="submission" date="2017-08" db="EMBL/GenBank/DDBJ databases">
        <title>A Genome Sequence of Oceanimonas doudoroffii ATCC 27123T.</title>
        <authorList>
            <person name="Brennan M.A."/>
            <person name="Maclea K.S."/>
            <person name="Mcclelland W.D."/>
            <person name="Trachtenberg A.M."/>
        </authorList>
    </citation>
    <scope>NUCLEOTIDE SEQUENCE [LARGE SCALE GENOMIC DNA]</scope>
    <source>
        <strain evidence="2 3">ATCC 27123</strain>
    </source>
</reference>
<name>A0A233RCU4_9GAMM</name>
<dbReference type="Pfam" id="PF13116">
    <property type="entry name" value="YhdP"/>
    <property type="match status" value="1"/>
</dbReference>
<sequence length="1247" mass="136439">MLKRSLSWAWFGLAGAAVMLALLVSLLRFGSPWLAALQQQWLDRLLSEHQLTLNIGGLGLGWQDFGPVLVLEDVRLQRPQQPDLILRRASVDMQLWQSLRQWRPVLNELTLDGLRLTLGLSGEGEAPRTDITALRTLALQGVERLSLVDAQLVLAAPGKPLLELNIPALRWHNGAELHQGEGRLSFGPGAGQQFVFQGRLEGPIDRLSGGIYLQADRVDASPVLARVRPEDDSVSAELSFEAWLEWRQGELQAALLTLGQNRAGWGEGHEVVVKGGRLQWQPTAAGWQLASSDIDISVDGEAWERWQVQLDRDGERLSGYLDRLSFTDLALLAQWGEYYWPTAARQLAGIAPKGRLSGLRFAANADGSDWQLDGELHQVSTQAFGWVPQTQGLNGRFTLAAEHGRLILNQPEAADWHWDKAFRGPWPMRALTAELQWQKRGRDWWLWSDRLRVAGDDLDLEAWVSLQLPPAGSPLLSASARVDLHRAGRAGVYLPEPVMGTRLVDYLQGAIRGGHAEHAEVLWYGRLNRFPYRDGSGIFQARVPLRDAEFRFDPHWQPLTALDLDLLFENDGLYMTGPSGRLGQARAENIDARIVPLNRSARLALNAGIEGDGEAVSGYLQQSPLAGSVGATLQQVRVSGPLTGRLALDIPLSGGPVGVKGEVTFSDNEVLITPLAMPLTGVHGTLNFDEKETGLKQLQGRWLGQPLTVDYQGRITEAGYHADIGLAGRLQGDALGRAHPWLAGLQGEAGWQGRVQLNMTEGRVNYTAELDSSLAGLASRLPPPLGKDAGPDRPLRLLLSGDTAQARARLAMAPDIDAELRLGFAADGVHVSRLWLDAGGAKARLPRAPVDVAAHLAELGLDDWLARLGGASSNEAGAIALHWPERYRADLRADSGELWRQPLSDLRLTFSPGEAGRHRLAVAAQQAQGELAWGNDEPITASFDRLWLSPRPGGEGIGMGRLSPARVPALVFRCDDCRWRELALGKAGFQLSPLHAENGVQLDDLWLDGPLLQGRAQGRWLQHDSGDLTRLQWRGGAQSLQALWQALDEPSPFRDTQALLEGELSWPGLPWQPVTSRLDGTVSVETGAGVLTGVSDKGAGLLSVLSMDSILRRLRLDFRDVFEGGFYFDSIRATGTFEQGLLRNDDFLLKGAAGDMAGQGRVDLAAERLDYRFEFTPNLTGNLPVLAAFAVTPVTGLYVLALSKVLGPVVDVFTRIRYRVSGPLASPTVSELGREREQIRLPQNDKE</sequence>
<dbReference type="AlphaFoldDB" id="A0A233RCU4"/>
<dbReference type="Proteomes" id="UP000242757">
    <property type="component" value="Unassembled WGS sequence"/>
</dbReference>
<dbReference type="EMBL" id="NBIM01000005">
    <property type="protein sequence ID" value="OXY81203.1"/>
    <property type="molecule type" value="Genomic_DNA"/>
</dbReference>
<accession>A0A233RCU4</accession>
<comment type="caution">
    <text evidence="2">The sequence shown here is derived from an EMBL/GenBank/DDBJ whole genome shotgun (WGS) entry which is preliminary data.</text>
</comment>
<dbReference type="InterPro" id="IPR011836">
    <property type="entry name" value="YhdP"/>
</dbReference>